<reference evidence="2 3" key="1">
    <citation type="journal article" date="2018" name="Sci. Rep.">
        <title>Genomic signatures of local adaptation to the degree of environmental predictability in rotifers.</title>
        <authorList>
            <person name="Franch-Gras L."/>
            <person name="Hahn C."/>
            <person name="Garcia-Roger E.M."/>
            <person name="Carmona M.J."/>
            <person name="Serra M."/>
            <person name="Gomez A."/>
        </authorList>
    </citation>
    <scope>NUCLEOTIDE SEQUENCE [LARGE SCALE GENOMIC DNA]</scope>
    <source>
        <strain evidence="2">HYR1</strain>
    </source>
</reference>
<feature type="region of interest" description="Disordered" evidence="1">
    <location>
        <begin position="1"/>
        <end position="22"/>
    </location>
</feature>
<name>A0A3M7RZU6_BRAPC</name>
<keyword evidence="3" id="KW-1185">Reference proteome</keyword>
<gene>
    <name evidence="2" type="ORF">BpHYR1_028900</name>
</gene>
<dbReference type="EMBL" id="REGN01002326">
    <property type="protein sequence ID" value="RNA28875.1"/>
    <property type="molecule type" value="Genomic_DNA"/>
</dbReference>
<protein>
    <submittedName>
        <fullName evidence="2">Uncharacterized protein</fullName>
    </submittedName>
</protein>
<sequence>MQWKSEKATNPCENDDEDDDDSLLIKFDDDDDIVTEVVNLDVQENVLNGEEMERVEITEIPGIDISNESLENSRPLLQVTAKKRGR</sequence>
<evidence type="ECO:0000256" key="1">
    <source>
        <dbReference type="SAM" id="MobiDB-lite"/>
    </source>
</evidence>
<organism evidence="2 3">
    <name type="scientific">Brachionus plicatilis</name>
    <name type="common">Marine rotifer</name>
    <name type="synonym">Brachionus muelleri</name>
    <dbReference type="NCBI Taxonomy" id="10195"/>
    <lineage>
        <taxon>Eukaryota</taxon>
        <taxon>Metazoa</taxon>
        <taxon>Spiralia</taxon>
        <taxon>Gnathifera</taxon>
        <taxon>Rotifera</taxon>
        <taxon>Eurotatoria</taxon>
        <taxon>Monogononta</taxon>
        <taxon>Pseudotrocha</taxon>
        <taxon>Ploima</taxon>
        <taxon>Brachionidae</taxon>
        <taxon>Brachionus</taxon>
    </lineage>
</organism>
<evidence type="ECO:0000313" key="3">
    <source>
        <dbReference type="Proteomes" id="UP000276133"/>
    </source>
</evidence>
<accession>A0A3M7RZU6</accession>
<feature type="compositionally biased region" description="Acidic residues" evidence="1">
    <location>
        <begin position="13"/>
        <end position="22"/>
    </location>
</feature>
<dbReference type="Proteomes" id="UP000276133">
    <property type="component" value="Unassembled WGS sequence"/>
</dbReference>
<evidence type="ECO:0000313" key="2">
    <source>
        <dbReference type="EMBL" id="RNA28875.1"/>
    </source>
</evidence>
<proteinExistence type="predicted"/>
<comment type="caution">
    <text evidence="2">The sequence shown here is derived from an EMBL/GenBank/DDBJ whole genome shotgun (WGS) entry which is preliminary data.</text>
</comment>
<dbReference type="AlphaFoldDB" id="A0A3M7RZU6"/>